<evidence type="ECO:0000256" key="4">
    <source>
        <dbReference type="ARBA" id="ARBA00023163"/>
    </source>
</evidence>
<dbReference type="PRINTS" id="PR00039">
    <property type="entry name" value="HTHLYSR"/>
</dbReference>
<keyword evidence="7" id="KW-1185">Reference proteome</keyword>
<dbReference type="STRING" id="1685010.A0O34_20730"/>
<dbReference type="InterPro" id="IPR036388">
    <property type="entry name" value="WH-like_DNA-bd_sf"/>
</dbReference>
<sequence>MELRQIRYFLKAKELLNFTEAANHLFISQSTLSQQIKQLEDELGIPLFNRIGKRITLTEAGAVFSTYAEKSLLKSQEGFLALRDLKDLKIGELTIGVTYGMRSTLIEALIKFSVKYPGVRVNIVFGTTSELIEKLTHLELDFALTFAEGNKEKIFNYTPLFTSPMTLVASKKSDFKNKESITLKEITNLPLALPTKGYSTTKFVTEAFESNNLSPNILIEINDIPTLLELTKSGNWFTILAQTTVVGKDDLLTIPIKGKNMIRTAMLISLKDAYEKKAMTVFYTFLIVQ</sequence>
<reference evidence="6 7" key="1">
    <citation type="submission" date="2016-04" db="EMBL/GenBank/DDBJ databases">
        <title>Complete Genome Sequence of Chryseobacterium sp. IHBB 10212.</title>
        <authorList>
            <person name="Pal M."/>
            <person name="Swarnkar M.K."/>
            <person name="Kaushal K."/>
            <person name="Chhibber S."/>
            <person name="Singh A.K."/>
            <person name="Gulati A."/>
        </authorList>
    </citation>
    <scope>NUCLEOTIDE SEQUENCE [LARGE SCALE GENOMIC DNA]</scope>
    <source>
        <strain evidence="6 7">IHBB 10212</strain>
    </source>
</reference>
<dbReference type="InterPro" id="IPR050950">
    <property type="entry name" value="HTH-type_LysR_regulators"/>
</dbReference>
<dbReference type="EMBL" id="CP015199">
    <property type="protein sequence ID" value="ANF52790.1"/>
    <property type="molecule type" value="Genomic_DNA"/>
</dbReference>
<keyword evidence="2" id="KW-0805">Transcription regulation</keyword>
<evidence type="ECO:0000313" key="6">
    <source>
        <dbReference type="EMBL" id="ANF52790.1"/>
    </source>
</evidence>
<accession>A0A172Y0X0</accession>
<dbReference type="PANTHER" id="PTHR30419:SF28">
    <property type="entry name" value="HTH-TYPE TRANSCRIPTIONAL REGULATOR BSDA"/>
    <property type="match status" value="1"/>
</dbReference>
<dbReference type="PROSITE" id="PS50931">
    <property type="entry name" value="HTH_LYSR"/>
    <property type="match status" value="1"/>
</dbReference>
<dbReference type="KEGG" id="chh:A0O34_20730"/>
<dbReference type="InterPro" id="IPR036390">
    <property type="entry name" value="WH_DNA-bd_sf"/>
</dbReference>
<dbReference type="OrthoDB" id="9803735at2"/>
<dbReference type="Gene3D" id="3.40.190.290">
    <property type="match status" value="1"/>
</dbReference>
<dbReference type="InterPro" id="IPR005119">
    <property type="entry name" value="LysR_subst-bd"/>
</dbReference>
<protein>
    <submittedName>
        <fullName evidence="6">LysR family transcriptional regulator</fullName>
    </submittedName>
</protein>
<dbReference type="SUPFAM" id="SSF46785">
    <property type="entry name" value="Winged helix' DNA-binding domain"/>
    <property type="match status" value="1"/>
</dbReference>
<dbReference type="AlphaFoldDB" id="A0A172Y0X0"/>
<keyword evidence="3" id="KW-0238">DNA-binding</keyword>
<evidence type="ECO:0000313" key="7">
    <source>
        <dbReference type="Proteomes" id="UP000077824"/>
    </source>
</evidence>
<keyword evidence="4" id="KW-0804">Transcription</keyword>
<name>A0A172Y0X0_9FLAO</name>
<evidence type="ECO:0000256" key="3">
    <source>
        <dbReference type="ARBA" id="ARBA00023125"/>
    </source>
</evidence>
<evidence type="ECO:0000256" key="1">
    <source>
        <dbReference type="ARBA" id="ARBA00009437"/>
    </source>
</evidence>
<feature type="domain" description="HTH lysR-type" evidence="5">
    <location>
        <begin position="1"/>
        <end position="58"/>
    </location>
</feature>
<evidence type="ECO:0000259" key="5">
    <source>
        <dbReference type="PROSITE" id="PS50931"/>
    </source>
</evidence>
<dbReference type="Pfam" id="PF00126">
    <property type="entry name" value="HTH_1"/>
    <property type="match status" value="1"/>
</dbReference>
<organism evidence="6 7">
    <name type="scientific">Chryseobacterium glaciei</name>
    <dbReference type="NCBI Taxonomy" id="1685010"/>
    <lineage>
        <taxon>Bacteria</taxon>
        <taxon>Pseudomonadati</taxon>
        <taxon>Bacteroidota</taxon>
        <taxon>Flavobacteriia</taxon>
        <taxon>Flavobacteriales</taxon>
        <taxon>Weeksellaceae</taxon>
        <taxon>Chryseobacterium group</taxon>
        <taxon>Chryseobacterium</taxon>
    </lineage>
</organism>
<dbReference type="Gene3D" id="1.10.10.10">
    <property type="entry name" value="Winged helix-like DNA-binding domain superfamily/Winged helix DNA-binding domain"/>
    <property type="match status" value="1"/>
</dbReference>
<dbReference type="Proteomes" id="UP000077824">
    <property type="component" value="Chromosome"/>
</dbReference>
<proteinExistence type="inferred from homology"/>
<evidence type="ECO:0000256" key="2">
    <source>
        <dbReference type="ARBA" id="ARBA00023015"/>
    </source>
</evidence>
<dbReference type="FunFam" id="1.10.10.10:FF:000001">
    <property type="entry name" value="LysR family transcriptional regulator"/>
    <property type="match status" value="1"/>
</dbReference>
<dbReference type="CDD" id="cd05466">
    <property type="entry name" value="PBP2_LTTR_substrate"/>
    <property type="match status" value="1"/>
</dbReference>
<dbReference type="InterPro" id="IPR000847">
    <property type="entry name" value="LysR_HTH_N"/>
</dbReference>
<dbReference type="GO" id="GO:0003700">
    <property type="term" value="F:DNA-binding transcription factor activity"/>
    <property type="evidence" value="ECO:0007669"/>
    <property type="project" value="InterPro"/>
</dbReference>
<dbReference type="RefSeq" id="WP_066758927.1">
    <property type="nucleotide sequence ID" value="NZ_CP015199.1"/>
</dbReference>
<dbReference type="PANTHER" id="PTHR30419">
    <property type="entry name" value="HTH-TYPE TRANSCRIPTIONAL REGULATOR YBHD"/>
    <property type="match status" value="1"/>
</dbReference>
<dbReference type="GO" id="GO:0003677">
    <property type="term" value="F:DNA binding"/>
    <property type="evidence" value="ECO:0007669"/>
    <property type="project" value="UniProtKB-KW"/>
</dbReference>
<dbReference type="SUPFAM" id="SSF53850">
    <property type="entry name" value="Periplasmic binding protein-like II"/>
    <property type="match status" value="1"/>
</dbReference>
<gene>
    <name evidence="6" type="ORF">A0O34_20730</name>
</gene>
<dbReference type="GO" id="GO:0005829">
    <property type="term" value="C:cytosol"/>
    <property type="evidence" value="ECO:0007669"/>
    <property type="project" value="TreeGrafter"/>
</dbReference>
<dbReference type="Pfam" id="PF03466">
    <property type="entry name" value="LysR_substrate"/>
    <property type="match status" value="1"/>
</dbReference>
<comment type="similarity">
    <text evidence="1">Belongs to the LysR transcriptional regulatory family.</text>
</comment>